<evidence type="ECO:0000313" key="3">
    <source>
        <dbReference type="Proteomes" id="UP000500857"/>
    </source>
</evidence>
<dbReference type="EMBL" id="CP051167">
    <property type="protein sequence ID" value="QIZ70145.1"/>
    <property type="molecule type" value="Genomic_DNA"/>
</dbReference>
<proteinExistence type="predicted"/>
<dbReference type="RefSeq" id="WP_168568302.1">
    <property type="nucleotide sequence ID" value="NZ_CP051167.1"/>
</dbReference>
<feature type="transmembrane region" description="Helical" evidence="1">
    <location>
        <begin position="33"/>
        <end position="53"/>
    </location>
</feature>
<dbReference type="AlphaFoldDB" id="A0A6H1TUP9"/>
<gene>
    <name evidence="2" type="ORF">HCG48_05815</name>
</gene>
<keyword evidence="1" id="KW-0812">Transmembrane</keyword>
<reference evidence="2 3" key="1">
    <citation type="submission" date="2020-04" db="EMBL/GenBank/DDBJ databases">
        <authorList>
            <person name="Basu S."/>
            <person name="Maruthanayagam V."/>
            <person name="Chakraborty S."/>
            <person name="Pramanik A."/>
            <person name="Mukherjee J."/>
            <person name="Brink B."/>
        </authorList>
    </citation>
    <scope>NUCLEOTIDE SEQUENCE [LARGE SCALE GENOMIC DNA]</scope>
    <source>
        <strain evidence="2 3">AP17</strain>
    </source>
</reference>
<keyword evidence="1" id="KW-0472">Membrane</keyword>
<evidence type="ECO:0000256" key="1">
    <source>
        <dbReference type="SAM" id="Phobius"/>
    </source>
</evidence>
<keyword evidence="3" id="KW-1185">Reference proteome</keyword>
<evidence type="ECO:0000313" key="2">
    <source>
        <dbReference type="EMBL" id="QIZ70145.1"/>
    </source>
</evidence>
<organism evidence="2 3">
    <name type="scientific">Oxynema aestuarii AP17</name>
    <dbReference type="NCBI Taxonomy" id="2064643"/>
    <lineage>
        <taxon>Bacteria</taxon>
        <taxon>Bacillati</taxon>
        <taxon>Cyanobacteriota</taxon>
        <taxon>Cyanophyceae</taxon>
        <taxon>Oscillatoriophycideae</taxon>
        <taxon>Oscillatoriales</taxon>
        <taxon>Oscillatoriaceae</taxon>
        <taxon>Oxynema</taxon>
        <taxon>Oxynema aestuarii</taxon>
    </lineage>
</organism>
<keyword evidence="1" id="KW-1133">Transmembrane helix</keyword>
<sequence length="249" mass="27559">MVRNQARVRADRAITVTRVETILKRWLQERPQVGGGLIVCAISGFSLLLWGFADYWAKIQHSNQAIADSGQLIAQIAQLDLDRDWQTLQQARDRLLAARWRLQEIPDIPGTRSAAVDSTLEALEQQLKGLDARVPGDDLGVQLSQALSLSWVTATGWRQQPSANGAIVTQWVEAIASAATSASGDRTDAFICTRGPRLKIFARPGRQLIALFPSGTPVKRRGRARGSWQAIEGEGLRGWAWRTNVRDRC</sequence>
<dbReference type="KEGG" id="oxy:HCG48_05815"/>
<protein>
    <submittedName>
        <fullName evidence="2">Uncharacterized protein</fullName>
    </submittedName>
</protein>
<name>A0A6H1TUP9_9CYAN</name>
<accession>A0A6H1TUP9</accession>
<dbReference type="Proteomes" id="UP000500857">
    <property type="component" value="Chromosome"/>
</dbReference>